<evidence type="ECO:0000313" key="2">
    <source>
        <dbReference type="EMBL" id="PKE26140.1"/>
    </source>
</evidence>
<sequence length="113" mass="13602">MSRVYQIVYDRQYFKYLEVAKANGISEIKYRQRLRSGHTHENAASQWDGTVPQKRGSKETDIRNYFRYNMPMKREYLEYLNQNQEFYQDVVEVFGYTDQIKGILNKTYISAGY</sequence>
<feature type="region of interest" description="Disordered" evidence="1">
    <location>
        <begin position="37"/>
        <end position="56"/>
    </location>
</feature>
<reference evidence="2 3" key="1">
    <citation type="submission" date="2017-12" db="EMBL/GenBank/DDBJ databases">
        <title>Genomics of Macrococcus caseolyticus.</title>
        <authorList>
            <person name="MacFadyen A.C."/>
            <person name="Paterson G.K."/>
        </authorList>
    </citation>
    <scope>NUCLEOTIDE SEQUENCE [LARGE SCALE GENOMIC DNA]</scope>
    <source>
        <strain evidence="2 3">5788_EF188</strain>
    </source>
</reference>
<organism evidence="2 3">
    <name type="scientific">Macrococcoides caseolyticum</name>
    <dbReference type="NCBI Taxonomy" id="69966"/>
    <lineage>
        <taxon>Bacteria</taxon>
        <taxon>Bacillati</taxon>
        <taxon>Bacillota</taxon>
        <taxon>Bacilli</taxon>
        <taxon>Bacillales</taxon>
        <taxon>Staphylococcaceae</taxon>
        <taxon>Macrococcoides</taxon>
    </lineage>
</organism>
<evidence type="ECO:0000313" key="3">
    <source>
        <dbReference type="Proteomes" id="UP000233482"/>
    </source>
</evidence>
<dbReference type="AlphaFoldDB" id="A0A855GLY4"/>
<protein>
    <submittedName>
        <fullName evidence="2">Uncharacterized protein</fullName>
    </submittedName>
</protein>
<gene>
    <name evidence="2" type="ORF">CW686_06430</name>
</gene>
<dbReference type="EMBL" id="PIXC01000012">
    <property type="protein sequence ID" value="PKE26140.1"/>
    <property type="molecule type" value="Genomic_DNA"/>
</dbReference>
<proteinExistence type="predicted"/>
<evidence type="ECO:0000256" key="1">
    <source>
        <dbReference type="SAM" id="MobiDB-lite"/>
    </source>
</evidence>
<name>A0A855GLY4_9STAP</name>
<accession>A0A855GLY4</accession>
<dbReference type="RefSeq" id="WP_101144213.1">
    <property type="nucleotide sequence ID" value="NZ_PIWO01000012.1"/>
</dbReference>
<dbReference type="Proteomes" id="UP000233482">
    <property type="component" value="Unassembled WGS sequence"/>
</dbReference>
<comment type="caution">
    <text evidence="2">The sequence shown here is derived from an EMBL/GenBank/DDBJ whole genome shotgun (WGS) entry which is preliminary data.</text>
</comment>